<dbReference type="AlphaFoldDB" id="A0A6A6RMJ2"/>
<dbReference type="PROSITE" id="PS50297">
    <property type="entry name" value="ANK_REP_REGION"/>
    <property type="match status" value="2"/>
</dbReference>
<dbReference type="EMBL" id="MU006809">
    <property type="protein sequence ID" value="KAF2635274.1"/>
    <property type="molecule type" value="Genomic_DNA"/>
</dbReference>
<keyword evidence="1" id="KW-0677">Repeat</keyword>
<dbReference type="OrthoDB" id="426293at2759"/>
<evidence type="ECO:0000313" key="4">
    <source>
        <dbReference type="EMBL" id="KAF2635274.1"/>
    </source>
</evidence>
<evidence type="ECO:0000256" key="1">
    <source>
        <dbReference type="ARBA" id="ARBA00022737"/>
    </source>
</evidence>
<feature type="non-terminal residue" evidence="4">
    <location>
        <position position="125"/>
    </location>
</feature>
<organism evidence="4 5">
    <name type="scientific">Massarina eburnea CBS 473.64</name>
    <dbReference type="NCBI Taxonomy" id="1395130"/>
    <lineage>
        <taxon>Eukaryota</taxon>
        <taxon>Fungi</taxon>
        <taxon>Dikarya</taxon>
        <taxon>Ascomycota</taxon>
        <taxon>Pezizomycotina</taxon>
        <taxon>Dothideomycetes</taxon>
        <taxon>Pleosporomycetidae</taxon>
        <taxon>Pleosporales</taxon>
        <taxon>Massarineae</taxon>
        <taxon>Massarinaceae</taxon>
        <taxon>Massarina</taxon>
    </lineage>
</organism>
<proteinExistence type="predicted"/>
<dbReference type="PANTHER" id="PTHR24198">
    <property type="entry name" value="ANKYRIN REPEAT AND PROTEIN KINASE DOMAIN-CONTAINING PROTEIN"/>
    <property type="match status" value="1"/>
</dbReference>
<dbReference type="Pfam" id="PF12796">
    <property type="entry name" value="Ank_2"/>
    <property type="match status" value="1"/>
</dbReference>
<evidence type="ECO:0000256" key="2">
    <source>
        <dbReference type="ARBA" id="ARBA00023043"/>
    </source>
</evidence>
<dbReference type="Proteomes" id="UP000799753">
    <property type="component" value="Unassembled WGS sequence"/>
</dbReference>
<feature type="repeat" description="ANK" evidence="3">
    <location>
        <begin position="1"/>
        <end position="32"/>
    </location>
</feature>
<dbReference type="PANTHER" id="PTHR24198:SF165">
    <property type="entry name" value="ANKYRIN REPEAT-CONTAINING PROTEIN-RELATED"/>
    <property type="match status" value="1"/>
</dbReference>
<dbReference type="SUPFAM" id="SSF48403">
    <property type="entry name" value="Ankyrin repeat"/>
    <property type="match status" value="1"/>
</dbReference>
<reference evidence="4" key="1">
    <citation type="journal article" date="2020" name="Stud. Mycol.">
        <title>101 Dothideomycetes genomes: a test case for predicting lifestyles and emergence of pathogens.</title>
        <authorList>
            <person name="Haridas S."/>
            <person name="Albert R."/>
            <person name="Binder M."/>
            <person name="Bloem J."/>
            <person name="Labutti K."/>
            <person name="Salamov A."/>
            <person name="Andreopoulos B."/>
            <person name="Baker S."/>
            <person name="Barry K."/>
            <person name="Bills G."/>
            <person name="Bluhm B."/>
            <person name="Cannon C."/>
            <person name="Castanera R."/>
            <person name="Culley D."/>
            <person name="Daum C."/>
            <person name="Ezra D."/>
            <person name="Gonzalez J."/>
            <person name="Henrissat B."/>
            <person name="Kuo A."/>
            <person name="Liang C."/>
            <person name="Lipzen A."/>
            <person name="Lutzoni F."/>
            <person name="Magnuson J."/>
            <person name="Mondo S."/>
            <person name="Nolan M."/>
            <person name="Ohm R."/>
            <person name="Pangilinan J."/>
            <person name="Park H.-J."/>
            <person name="Ramirez L."/>
            <person name="Alfaro M."/>
            <person name="Sun H."/>
            <person name="Tritt A."/>
            <person name="Yoshinaga Y."/>
            <person name="Zwiers L.-H."/>
            <person name="Turgeon B."/>
            <person name="Goodwin S."/>
            <person name="Spatafora J."/>
            <person name="Crous P."/>
            <person name="Grigoriev I."/>
        </authorList>
    </citation>
    <scope>NUCLEOTIDE SEQUENCE</scope>
    <source>
        <strain evidence="4">CBS 473.64</strain>
    </source>
</reference>
<keyword evidence="5" id="KW-1185">Reference proteome</keyword>
<protein>
    <submittedName>
        <fullName evidence="4">Ankyrin</fullName>
    </submittedName>
</protein>
<evidence type="ECO:0000256" key="3">
    <source>
        <dbReference type="PROSITE-ProRule" id="PRU00023"/>
    </source>
</evidence>
<dbReference type="SMART" id="SM00248">
    <property type="entry name" value="ANK"/>
    <property type="match status" value="3"/>
</dbReference>
<feature type="repeat" description="ANK" evidence="3">
    <location>
        <begin position="33"/>
        <end position="65"/>
    </location>
</feature>
<keyword evidence="2 3" id="KW-0040">ANK repeat</keyword>
<dbReference type="PROSITE" id="PS50088">
    <property type="entry name" value="ANK_REPEAT"/>
    <property type="match status" value="2"/>
</dbReference>
<feature type="non-terminal residue" evidence="4">
    <location>
        <position position="1"/>
    </location>
</feature>
<accession>A0A6A6RMJ2</accession>
<dbReference type="InterPro" id="IPR002110">
    <property type="entry name" value="Ankyrin_rpt"/>
</dbReference>
<name>A0A6A6RMJ2_9PLEO</name>
<gene>
    <name evidence="4" type="ORF">P280DRAFT_361901</name>
</gene>
<dbReference type="InterPro" id="IPR036770">
    <property type="entry name" value="Ankyrin_rpt-contain_sf"/>
</dbReference>
<evidence type="ECO:0000313" key="5">
    <source>
        <dbReference type="Proteomes" id="UP000799753"/>
    </source>
</evidence>
<sequence>RRTALHIAVLKGHNDIVKHLLSSSASPNCFDDRGFTPLMYAVTHGKADMVDSLLNHGASPDIYGPKWREMAVNTIVALLAEHSNLAATDKWGLTAMNYAVYNQYSSIQMELLEKGAILDAKQHDG</sequence>
<dbReference type="Gene3D" id="1.25.40.20">
    <property type="entry name" value="Ankyrin repeat-containing domain"/>
    <property type="match status" value="2"/>
</dbReference>